<protein>
    <recommendedName>
        <fullName evidence="3">DUF2971 domain-containing protein</fullName>
    </recommendedName>
</protein>
<dbReference type="EMBL" id="CYSE01000008">
    <property type="protein sequence ID" value="CUH81549.1"/>
    <property type="molecule type" value="Genomic_DNA"/>
</dbReference>
<evidence type="ECO:0008006" key="3">
    <source>
        <dbReference type="Google" id="ProtNLM"/>
    </source>
</evidence>
<dbReference type="Proteomes" id="UP000054935">
    <property type="component" value="Unassembled WGS sequence"/>
</dbReference>
<proteinExistence type="predicted"/>
<dbReference type="STRING" id="441103.TRN7648_03526"/>
<dbReference type="RefSeq" id="WP_058248939.1">
    <property type="nucleotide sequence ID" value="NZ_CYSE01000008.1"/>
</dbReference>
<reference evidence="1 2" key="1">
    <citation type="submission" date="2015-09" db="EMBL/GenBank/DDBJ databases">
        <authorList>
            <consortium name="Swine Surveillance"/>
        </authorList>
    </citation>
    <scope>NUCLEOTIDE SEQUENCE [LARGE SCALE GENOMIC DNA]</scope>
    <source>
        <strain evidence="1 2">CECT 7648</strain>
    </source>
</reference>
<organism evidence="1 2">
    <name type="scientific">Tropicibacter naphthalenivorans</name>
    <dbReference type="NCBI Taxonomy" id="441103"/>
    <lineage>
        <taxon>Bacteria</taxon>
        <taxon>Pseudomonadati</taxon>
        <taxon>Pseudomonadota</taxon>
        <taxon>Alphaproteobacteria</taxon>
        <taxon>Rhodobacterales</taxon>
        <taxon>Roseobacteraceae</taxon>
        <taxon>Tropicibacter</taxon>
    </lineage>
</organism>
<sequence length="216" mass="24690">MTNTTFRRYTNLAAAIHLLQKRKITLLDPSTWDDRNDAFFMSEYKRRTQSASVLALCFAESHETYHHWRVFSHGSDGVCIEFEKEGLLGSFNRDGSIRHGAMNYTLLKQAKKMADIDVEQLPFLKRWPYGDEAEYRVVHVDPDVSKPFHDVPISLRHVKRITLSPWLASALSDSVKAALKSIDGCSKIKIYRSTLIDNQDWKKLAGRAAPVLPDNP</sequence>
<name>A0A0P1GHT5_9RHOB</name>
<dbReference type="AlphaFoldDB" id="A0A0P1GHT5"/>
<gene>
    <name evidence="1" type="ORF">TRN7648_03526</name>
</gene>
<keyword evidence="2" id="KW-1185">Reference proteome</keyword>
<evidence type="ECO:0000313" key="2">
    <source>
        <dbReference type="Proteomes" id="UP000054935"/>
    </source>
</evidence>
<dbReference type="OrthoDB" id="8446968at2"/>
<accession>A0A0P1GHT5</accession>
<evidence type="ECO:0000313" key="1">
    <source>
        <dbReference type="EMBL" id="CUH81549.1"/>
    </source>
</evidence>